<comment type="caution">
    <text evidence="2">The sequence shown here is derived from an EMBL/GenBank/DDBJ whole genome shotgun (WGS) entry which is preliminary data.</text>
</comment>
<dbReference type="AlphaFoldDB" id="A0AAW0IC77"/>
<name>A0AAW0IC77_MYOGA</name>
<feature type="region of interest" description="Disordered" evidence="1">
    <location>
        <begin position="1"/>
        <end position="35"/>
    </location>
</feature>
<dbReference type="Proteomes" id="UP001488838">
    <property type="component" value="Unassembled WGS sequence"/>
</dbReference>
<dbReference type="EMBL" id="JBBHLL010000160">
    <property type="protein sequence ID" value="KAK7812041.1"/>
    <property type="molecule type" value="Genomic_DNA"/>
</dbReference>
<evidence type="ECO:0000256" key="1">
    <source>
        <dbReference type="SAM" id="MobiDB-lite"/>
    </source>
</evidence>
<gene>
    <name evidence="2" type="ORF">U0070_018601</name>
</gene>
<feature type="compositionally biased region" description="Basic and acidic residues" evidence="1">
    <location>
        <begin position="20"/>
        <end position="33"/>
    </location>
</feature>
<organism evidence="2 3">
    <name type="scientific">Myodes glareolus</name>
    <name type="common">Bank vole</name>
    <name type="synonym">Clethrionomys glareolus</name>
    <dbReference type="NCBI Taxonomy" id="447135"/>
    <lineage>
        <taxon>Eukaryota</taxon>
        <taxon>Metazoa</taxon>
        <taxon>Chordata</taxon>
        <taxon>Craniata</taxon>
        <taxon>Vertebrata</taxon>
        <taxon>Euteleostomi</taxon>
        <taxon>Mammalia</taxon>
        <taxon>Eutheria</taxon>
        <taxon>Euarchontoglires</taxon>
        <taxon>Glires</taxon>
        <taxon>Rodentia</taxon>
        <taxon>Myomorpha</taxon>
        <taxon>Muroidea</taxon>
        <taxon>Cricetidae</taxon>
        <taxon>Arvicolinae</taxon>
        <taxon>Myodes</taxon>
    </lineage>
</organism>
<protein>
    <submittedName>
        <fullName evidence="2">Uncharacterized protein</fullName>
    </submittedName>
</protein>
<accession>A0AAW0IC77</accession>
<evidence type="ECO:0000313" key="3">
    <source>
        <dbReference type="Proteomes" id="UP001488838"/>
    </source>
</evidence>
<evidence type="ECO:0000313" key="2">
    <source>
        <dbReference type="EMBL" id="KAK7812041.1"/>
    </source>
</evidence>
<reference evidence="2 3" key="1">
    <citation type="journal article" date="2023" name="bioRxiv">
        <title>Conserved and derived expression patterns and positive selection on dental genes reveal complex evolutionary context of ever-growing rodent molars.</title>
        <authorList>
            <person name="Calamari Z.T."/>
            <person name="Song A."/>
            <person name="Cohen E."/>
            <person name="Akter M."/>
            <person name="Roy R.D."/>
            <person name="Hallikas O."/>
            <person name="Christensen M.M."/>
            <person name="Li P."/>
            <person name="Marangoni P."/>
            <person name="Jernvall J."/>
            <person name="Klein O.D."/>
        </authorList>
    </citation>
    <scope>NUCLEOTIDE SEQUENCE [LARGE SCALE GENOMIC DNA]</scope>
    <source>
        <strain evidence="2">V071</strain>
    </source>
</reference>
<sequence length="105" mass="11707">MASKLTAGGERQQQTLTWEDLEHPTRISGKVEVRPTLPASVSRPRVIEELGGEYRDRRTGVELAPGEGLRTRSKYQPTASLNEVELRTKASPRLASPHLSFLRLS</sequence>
<proteinExistence type="predicted"/>
<keyword evidence="3" id="KW-1185">Reference proteome</keyword>